<dbReference type="Proteomes" id="UP000191135">
    <property type="component" value="Plasmid pMM593"/>
</dbReference>
<dbReference type="InterPro" id="IPR000524">
    <property type="entry name" value="Tscrpt_reg_HTH_GntR"/>
</dbReference>
<dbReference type="PROSITE" id="PS50949">
    <property type="entry name" value="HTH_GNTR"/>
    <property type="match status" value="1"/>
</dbReference>
<evidence type="ECO:0000313" key="6">
    <source>
        <dbReference type="Proteomes" id="UP000191135"/>
    </source>
</evidence>
<dbReference type="PANTHER" id="PTHR43537">
    <property type="entry name" value="TRANSCRIPTIONAL REGULATOR, GNTR FAMILY"/>
    <property type="match status" value="1"/>
</dbReference>
<keyword evidence="3" id="KW-0804">Transcription</keyword>
<dbReference type="SUPFAM" id="SSF46785">
    <property type="entry name" value="Winged helix' DNA-binding domain"/>
    <property type="match status" value="1"/>
</dbReference>
<dbReference type="eggNOG" id="COG1802">
    <property type="taxonomic scope" value="Bacteria"/>
</dbReference>
<dbReference type="Gene3D" id="1.10.10.10">
    <property type="entry name" value="Winged helix-like DNA-binding domain superfamily/Winged helix DNA-binding domain"/>
    <property type="match status" value="1"/>
</dbReference>
<dbReference type="SUPFAM" id="SSF48008">
    <property type="entry name" value="GntR ligand-binding domain-like"/>
    <property type="match status" value="1"/>
</dbReference>
<evidence type="ECO:0000256" key="2">
    <source>
        <dbReference type="ARBA" id="ARBA00023125"/>
    </source>
</evidence>
<evidence type="ECO:0000256" key="1">
    <source>
        <dbReference type="ARBA" id="ARBA00023015"/>
    </source>
</evidence>
<organism evidence="5 6">
    <name type="scientific">Martelella mediterranea DSM 17316</name>
    <dbReference type="NCBI Taxonomy" id="1122214"/>
    <lineage>
        <taxon>Bacteria</taxon>
        <taxon>Pseudomonadati</taxon>
        <taxon>Pseudomonadota</taxon>
        <taxon>Alphaproteobacteria</taxon>
        <taxon>Hyphomicrobiales</taxon>
        <taxon>Aurantimonadaceae</taxon>
        <taxon>Martelella</taxon>
    </lineage>
</organism>
<dbReference type="Pfam" id="PF07729">
    <property type="entry name" value="FCD"/>
    <property type="match status" value="1"/>
</dbReference>
<dbReference type="GO" id="GO:0003677">
    <property type="term" value="F:DNA binding"/>
    <property type="evidence" value="ECO:0007669"/>
    <property type="project" value="UniProtKB-KW"/>
</dbReference>
<sequence length="249" mass="27717">MQSRSAPSSNTEAVTKRLRHLIMTGDISPGDRLTEVGLAKLLDVSRTPVRLALARLEQEDLVQGEPHRGFRVRRFTIEEMREIIEVRATLEGMSARLAAERGGFQQYEDEMMQCIAIVDGLIAKGDGGESSRNVFIEVNVRFHAAIASMAGNSVLTRRLEQSPFRASPLFHAFTDEEAVEGFATSQFDHKRIVEAIRNGEGTRAEFAMREHALVPLGKAELIFRNLHRLSQKTFPGLGESHTESGDDES</sequence>
<feature type="domain" description="HTH gntR-type" evidence="4">
    <location>
        <begin position="8"/>
        <end position="75"/>
    </location>
</feature>
<dbReference type="AlphaFoldDB" id="A0A1U9Z8G1"/>
<name>A0A1U9Z8G1_9HYPH</name>
<accession>A0A1U9Z8G1</accession>
<dbReference type="Gene3D" id="1.20.120.530">
    <property type="entry name" value="GntR ligand-binding domain-like"/>
    <property type="match status" value="1"/>
</dbReference>
<keyword evidence="5" id="KW-0614">Plasmid</keyword>
<dbReference type="InterPro" id="IPR011711">
    <property type="entry name" value="GntR_C"/>
</dbReference>
<dbReference type="Pfam" id="PF00392">
    <property type="entry name" value="GntR"/>
    <property type="match status" value="1"/>
</dbReference>
<protein>
    <submittedName>
        <fullName evidence="5">Carbon starvation induced regulator</fullName>
    </submittedName>
</protein>
<evidence type="ECO:0000313" key="5">
    <source>
        <dbReference type="EMBL" id="AQZ53936.1"/>
    </source>
</evidence>
<keyword evidence="6" id="KW-1185">Reference proteome</keyword>
<evidence type="ECO:0000256" key="3">
    <source>
        <dbReference type="ARBA" id="ARBA00023163"/>
    </source>
</evidence>
<proteinExistence type="predicted"/>
<evidence type="ECO:0000259" key="4">
    <source>
        <dbReference type="PROSITE" id="PS50949"/>
    </source>
</evidence>
<dbReference type="CDD" id="cd07377">
    <property type="entry name" value="WHTH_GntR"/>
    <property type="match status" value="1"/>
</dbReference>
<dbReference type="EMBL" id="CP020331">
    <property type="protein sequence ID" value="AQZ53936.1"/>
    <property type="molecule type" value="Genomic_DNA"/>
</dbReference>
<dbReference type="GO" id="GO:0003700">
    <property type="term" value="F:DNA-binding transcription factor activity"/>
    <property type="evidence" value="ECO:0007669"/>
    <property type="project" value="InterPro"/>
</dbReference>
<dbReference type="SMART" id="SM00895">
    <property type="entry name" value="FCD"/>
    <property type="match status" value="1"/>
</dbReference>
<dbReference type="InterPro" id="IPR036388">
    <property type="entry name" value="WH-like_DNA-bd_sf"/>
</dbReference>
<dbReference type="InterPro" id="IPR008920">
    <property type="entry name" value="TF_FadR/GntR_C"/>
</dbReference>
<gene>
    <name evidence="5" type="primary">csiR</name>
    <name evidence="5" type="ORF">Mame_04644</name>
</gene>
<dbReference type="SMART" id="SM00345">
    <property type="entry name" value="HTH_GNTR"/>
    <property type="match status" value="1"/>
</dbReference>
<dbReference type="KEGG" id="mmed:Mame_04644"/>
<dbReference type="InterPro" id="IPR036390">
    <property type="entry name" value="WH_DNA-bd_sf"/>
</dbReference>
<geneLocation type="plasmid" evidence="6">
    <name>pmm593</name>
</geneLocation>
<keyword evidence="2" id="KW-0238">DNA-binding</keyword>
<reference evidence="5 6" key="1">
    <citation type="submission" date="2017-03" db="EMBL/GenBank/DDBJ databases">
        <title>Foreign affairs: Plasmid Transfer between Roseobacters and Rhizobia.</title>
        <authorList>
            <person name="Bartling P."/>
            <person name="Bunk B."/>
            <person name="Overmann J."/>
            <person name="Brinkmann H."/>
            <person name="Petersen J."/>
        </authorList>
    </citation>
    <scope>NUCLEOTIDE SEQUENCE [LARGE SCALE GENOMIC DNA]</scope>
    <source>
        <strain evidence="5 6">MACL11</strain>
        <plasmid evidence="6">Plasmid pmm593</plasmid>
    </source>
</reference>
<keyword evidence="1" id="KW-0805">Transcription regulation</keyword>
<dbReference type="PANTHER" id="PTHR43537:SF49">
    <property type="entry name" value="TRANSCRIPTIONAL REGULATORY PROTEIN"/>
    <property type="match status" value="1"/>
</dbReference>